<organism evidence="1 2">
    <name type="scientific">Fodinicurvata halophila</name>
    <dbReference type="NCBI Taxonomy" id="1419723"/>
    <lineage>
        <taxon>Bacteria</taxon>
        <taxon>Pseudomonadati</taxon>
        <taxon>Pseudomonadota</taxon>
        <taxon>Alphaproteobacteria</taxon>
        <taxon>Rhodospirillales</taxon>
        <taxon>Rhodovibrionaceae</taxon>
        <taxon>Fodinicurvata</taxon>
    </lineage>
</organism>
<evidence type="ECO:0000313" key="1">
    <source>
        <dbReference type="EMBL" id="MFC4352640.1"/>
    </source>
</evidence>
<protein>
    <submittedName>
        <fullName evidence="1">Uncharacterized protein</fullName>
    </submittedName>
</protein>
<sequence>MSAPSLRLTSDNATGWRWRDHRVPDGYGISASGLNCPRDIKDG</sequence>
<reference evidence="2" key="1">
    <citation type="journal article" date="2019" name="Int. J. Syst. Evol. Microbiol.">
        <title>The Global Catalogue of Microorganisms (GCM) 10K type strain sequencing project: providing services to taxonomists for standard genome sequencing and annotation.</title>
        <authorList>
            <consortium name="The Broad Institute Genomics Platform"/>
            <consortium name="The Broad Institute Genome Sequencing Center for Infectious Disease"/>
            <person name="Wu L."/>
            <person name="Ma J."/>
        </authorList>
    </citation>
    <scope>NUCLEOTIDE SEQUENCE [LARGE SCALE GENOMIC DNA]</scope>
    <source>
        <strain evidence="2">CECT 8472</strain>
    </source>
</reference>
<dbReference type="EMBL" id="JBHSCW010000007">
    <property type="protein sequence ID" value="MFC4352640.1"/>
    <property type="molecule type" value="Genomic_DNA"/>
</dbReference>
<dbReference type="Proteomes" id="UP001595799">
    <property type="component" value="Unassembled WGS sequence"/>
</dbReference>
<keyword evidence="2" id="KW-1185">Reference proteome</keyword>
<accession>A0ABV8UN92</accession>
<name>A0ABV8UN92_9PROT</name>
<gene>
    <name evidence="1" type="ORF">ACFOW6_13895</name>
</gene>
<proteinExistence type="predicted"/>
<evidence type="ECO:0000313" key="2">
    <source>
        <dbReference type="Proteomes" id="UP001595799"/>
    </source>
</evidence>
<dbReference type="RefSeq" id="WP_382422994.1">
    <property type="nucleotide sequence ID" value="NZ_JBHSCW010000007.1"/>
</dbReference>
<comment type="caution">
    <text evidence="1">The sequence shown here is derived from an EMBL/GenBank/DDBJ whole genome shotgun (WGS) entry which is preliminary data.</text>
</comment>